<proteinExistence type="predicted"/>
<dbReference type="AlphaFoldDB" id="A0A1Y6LDV1"/>
<feature type="region of interest" description="Disordered" evidence="1">
    <location>
        <begin position="1"/>
        <end position="107"/>
    </location>
</feature>
<sequence>MSGNDGKTPVLNFITYEPGSKPTNKDPTLRSRVRSHVTRLQHRKEREKRKLAGSAGTLPLQLQHPDEPSAELEDASSTVGAVDSETSSLNSPATAGPSRNSSIDQAPHSSCDRMARVLANLNLDFATVFDHYKWIVRVQSPDWDRIFMPTAPAGTGYGILTSAVAQDPAMVATAVLVAAGHILSIRDNGMSGNVARWIFELKSFVLNVVNEALRDPERATSDVLVCAVLILAGHEGLQGSTESFHVHMRGLVQMINLRGGLSHLNDRHPWLEEYVIWQDTNVCAIMQCEPYWSRTKEHTKGLPTVNPRPRMWLLKETA</sequence>
<organism evidence="2 3">
    <name type="scientific">Zymoseptoria tritici ST99CH_1A5</name>
    <dbReference type="NCBI Taxonomy" id="1276529"/>
    <lineage>
        <taxon>Eukaryota</taxon>
        <taxon>Fungi</taxon>
        <taxon>Dikarya</taxon>
        <taxon>Ascomycota</taxon>
        <taxon>Pezizomycotina</taxon>
        <taxon>Dothideomycetes</taxon>
        <taxon>Dothideomycetidae</taxon>
        <taxon>Mycosphaerellales</taxon>
        <taxon>Mycosphaerellaceae</taxon>
        <taxon>Zymoseptoria</taxon>
    </lineage>
</organism>
<dbReference type="Proteomes" id="UP000215453">
    <property type="component" value="Chromosome 3"/>
</dbReference>
<evidence type="ECO:0008006" key="4">
    <source>
        <dbReference type="Google" id="ProtNLM"/>
    </source>
</evidence>
<feature type="compositionally biased region" description="Basic residues" evidence="1">
    <location>
        <begin position="31"/>
        <end position="51"/>
    </location>
</feature>
<protein>
    <recommendedName>
        <fullName evidence="4">Transcription factor domain-containing protein</fullName>
    </recommendedName>
</protein>
<reference evidence="2 3" key="1">
    <citation type="submission" date="2016-10" db="EMBL/GenBank/DDBJ databases">
        <authorList>
            <person name="Varghese N."/>
        </authorList>
    </citation>
    <scope>NUCLEOTIDE SEQUENCE [LARGE SCALE GENOMIC DNA]</scope>
</reference>
<evidence type="ECO:0000313" key="2">
    <source>
        <dbReference type="EMBL" id="SMY22644.1"/>
    </source>
</evidence>
<evidence type="ECO:0000256" key="1">
    <source>
        <dbReference type="SAM" id="MobiDB-lite"/>
    </source>
</evidence>
<evidence type="ECO:0000313" key="3">
    <source>
        <dbReference type="Proteomes" id="UP000215453"/>
    </source>
</evidence>
<dbReference type="EMBL" id="LT882678">
    <property type="protein sequence ID" value="SMY22644.1"/>
    <property type="molecule type" value="Genomic_DNA"/>
</dbReference>
<name>A0A1Y6LDV1_ZYMTR</name>
<accession>A0A1Y6LDV1</accession>
<dbReference type="Pfam" id="PF11951">
    <property type="entry name" value="Fungal_trans_2"/>
    <property type="match status" value="1"/>
</dbReference>
<dbReference type="InterPro" id="IPR021858">
    <property type="entry name" value="Fun_TF"/>
</dbReference>
<dbReference type="PANTHER" id="PTHR37540">
    <property type="entry name" value="TRANSCRIPTION FACTOR (ACR-2), PUTATIVE-RELATED-RELATED"/>
    <property type="match status" value="1"/>
</dbReference>
<gene>
    <name evidence="2" type="ORF">ZT1A5_G4084</name>
</gene>
<feature type="compositionally biased region" description="Polar residues" evidence="1">
    <location>
        <begin position="75"/>
        <end position="107"/>
    </location>
</feature>
<dbReference type="PANTHER" id="PTHR37540:SF5">
    <property type="entry name" value="TRANSCRIPTION FACTOR DOMAIN-CONTAINING PROTEIN"/>
    <property type="match status" value="1"/>
</dbReference>